<name>A0A2K5AQ24_9ARCH</name>
<dbReference type="PROSITE" id="PS00469">
    <property type="entry name" value="NDPK"/>
    <property type="match status" value="1"/>
</dbReference>
<dbReference type="InterPro" id="IPR023005">
    <property type="entry name" value="Nucleoside_diP_kinase_AS"/>
</dbReference>
<keyword evidence="8" id="KW-0460">Magnesium</keyword>
<dbReference type="RefSeq" id="WP_103287444.1">
    <property type="nucleotide sequence ID" value="NZ_LT981265.1"/>
</dbReference>
<sequence length="151" mass="16924">MQAGSKSDKTLIVIKPDAVRKNVIGSILKRFEDEGFRIRELRMLRLSKEDAEEFYSVHRDKPFFNELVQFITSGSVVAAILEDESSRGGDDGDMDAIAKVRKIIGATNPSKAEEGTIRRLYGSSITENAIHASDSIESFEREAKVIFNDRK</sequence>
<evidence type="ECO:0000256" key="5">
    <source>
        <dbReference type="ARBA" id="ARBA00022741"/>
    </source>
</evidence>
<feature type="binding site" evidence="10">
    <location>
        <position position="128"/>
    </location>
    <ligand>
        <name>ATP</name>
        <dbReference type="ChEBI" id="CHEBI:30616"/>
    </ligand>
</feature>
<keyword evidence="3 12" id="KW-0808">Transferase</keyword>
<organism evidence="14 15">
    <name type="scientific">Candidatus Nitrosocaldus cavascurensis</name>
    <dbReference type="NCBI Taxonomy" id="2058097"/>
    <lineage>
        <taxon>Archaea</taxon>
        <taxon>Nitrososphaerota</taxon>
        <taxon>Nitrososphaeria</taxon>
        <taxon>Candidatus Nitrosocaldales</taxon>
        <taxon>Candidatus Nitrosocaldaceae</taxon>
        <taxon>Candidatus Nitrosocaldus</taxon>
    </lineage>
</organism>
<feature type="binding site" evidence="10">
    <location>
        <position position="118"/>
    </location>
    <ligand>
        <name>ATP</name>
        <dbReference type="ChEBI" id="CHEBI:30616"/>
    </ligand>
</feature>
<feature type="active site" description="Pros-phosphohistidine intermediate" evidence="10">
    <location>
        <position position="131"/>
    </location>
</feature>
<evidence type="ECO:0000256" key="3">
    <source>
        <dbReference type="ARBA" id="ARBA00022679"/>
    </source>
</evidence>
<feature type="binding site" evidence="10">
    <location>
        <position position="101"/>
    </location>
    <ligand>
        <name>ATP</name>
        <dbReference type="ChEBI" id="CHEBI:30616"/>
    </ligand>
</feature>
<feature type="domain" description="Nucleoside diphosphate kinase-like" evidence="13">
    <location>
        <begin position="7"/>
        <end position="150"/>
    </location>
</feature>
<dbReference type="PRINTS" id="PR01243">
    <property type="entry name" value="NUCDPKINASE"/>
</dbReference>
<evidence type="ECO:0000256" key="10">
    <source>
        <dbReference type="PROSITE-ProRule" id="PRU00706"/>
    </source>
</evidence>
<evidence type="ECO:0000256" key="11">
    <source>
        <dbReference type="RuleBase" id="RU004011"/>
    </source>
</evidence>
<dbReference type="PROSITE" id="PS51374">
    <property type="entry name" value="NDPK_LIKE"/>
    <property type="match status" value="1"/>
</dbReference>
<evidence type="ECO:0000256" key="1">
    <source>
        <dbReference type="ARBA" id="ARBA00008142"/>
    </source>
</evidence>
<dbReference type="EMBL" id="LT981265">
    <property type="protein sequence ID" value="SPC33751.1"/>
    <property type="molecule type" value="Genomic_DNA"/>
</dbReference>
<dbReference type="PANTHER" id="PTHR46161:SF3">
    <property type="entry name" value="NUCLEOSIDE DIPHOSPHATE KINASE DDB_G0292928-RELATED"/>
    <property type="match status" value="1"/>
</dbReference>
<dbReference type="CDD" id="cd04413">
    <property type="entry name" value="NDPk_I"/>
    <property type="match status" value="1"/>
</dbReference>
<keyword evidence="6 12" id="KW-0418">Kinase</keyword>
<evidence type="ECO:0000313" key="14">
    <source>
        <dbReference type="EMBL" id="SPC33751.1"/>
    </source>
</evidence>
<dbReference type="Proteomes" id="UP000236248">
    <property type="component" value="Chromosome NCAV"/>
</dbReference>
<dbReference type="GO" id="GO:0046872">
    <property type="term" value="F:metal ion binding"/>
    <property type="evidence" value="ECO:0007669"/>
    <property type="project" value="UniProtKB-KW"/>
</dbReference>
<keyword evidence="9" id="KW-0546">Nucleotide metabolism</keyword>
<evidence type="ECO:0000313" key="15">
    <source>
        <dbReference type="Proteomes" id="UP000236248"/>
    </source>
</evidence>
<reference evidence="15" key="1">
    <citation type="submission" date="2018-01" db="EMBL/GenBank/DDBJ databases">
        <authorList>
            <person name="Kerou L M."/>
        </authorList>
    </citation>
    <scope>NUCLEOTIDE SEQUENCE [LARGE SCALE GENOMIC DNA]</scope>
    <source>
        <strain evidence="15">SCU2</strain>
    </source>
</reference>
<dbReference type="InterPro" id="IPR034907">
    <property type="entry name" value="NDK-like_dom"/>
</dbReference>
<dbReference type="PANTHER" id="PTHR46161">
    <property type="entry name" value="NUCLEOSIDE DIPHOSPHATE KINASE"/>
    <property type="match status" value="1"/>
</dbReference>
<gene>
    <name evidence="14" type="primary">ndk</name>
    <name evidence="14" type="ORF">NCAV_0558</name>
</gene>
<feature type="binding site" evidence="10">
    <location>
        <position position="15"/>
    </location>
    <ligand>
        <name>ATP</name>
        <dbReference type="ChEBI" id="CHEBI:30616"/>
    </ligand>
</feature>
<evidence type="ECO:0000256" key="9">
    <source>
        <dbReference type="ARBA" id="ARBA00023080"/>
    </source>
</evidence>
<dbReference type="KEGG" id="ncv:NCAV_0558"/>
<evidence type="ECO:0000256" key="6">
    <source>
        <dbReference type="ARBA" id="ARBA00022777"/>
    </source>
</evidence>
<comment type="catalytic activity">
    <reaction evidence="12">
        <text>a 2'-deoxyribonucleoside 5'-diphosphate + ATP = a 2'-deoxyribonucleoside 5'-triphosphate + ADP</text>
        <dbReference type="Rhea" id="RHEA:44640"/>
        <dbReference type="ChEBI" id="CHEBI:30616"/>
        <dbReference type="ChEBI" id="CHEBI:61560"/>
        <dbReference type="ChEBI" id="CHEBI:73316"/>
        <dbReference type="ChEBI" id="CHEBI:456216"/>
        <dbReference type="EC" id="2.7.4.6"/>
    </reaction>
</comment>
<dbReference type="GO" id="GO:0006241">
    <property type="term" value="P:CTP biosynthetic process"/>
    <property type="evidence" value="ECO:0007669"/>
    <property type="project" value="InterPro"/>
</dbReference>
<protein>
    <recommendedName>
        <fullName evidence="12">Nucleoside diphosphate kinase</fullName>
        <ecNumber evidence="12">2.7.4.6</ecNumber>
    </recommendedName>
</protein>
<accession>A0A2K5AQ24</accession>
<keyword evidence="5 12" id="KW-0547">Nucleotide-binding</keyword>
<proteinExistence type="inferred from homology"/>
<keyword evidence="15" id="KW-1185">Reference proteome</keyword>
<evidence type="ECO:0000256" key="7">
    <source>
        <dbReference type="ARBA" id="ARBA00022840"/>
    </source>
</evidence>
<dbReference type="EC" id="2.7.4.6" evidence="12"/>
<dbReference type="SMART" id="SM00562">
    <property type="entry name" value="NDK"/>
    <property type="match status" value="1"/>
</dbReference>
<dbReference type="GO" id="GO:0006183">
    <property type="term" value="P:GTP biosynthetic process"/>
    <property type="evidence" value="ECO:0007669"/>
    <property type="project" value="InterPro"/>
</dbReference>
<evidence type="ECO:0000256" key="2">
    <source>
        <dbReference type="ARBA" id="ARBA00022490"/>
    </source>
</evidence>
<feature type="binding site" evidence="10">
    <location>
        <position position="107"/>
    </location>
    <ligand>
        <name>ATP</name>
        <dbReference type="ChEBI" id="CHEBI:30616"/>
    </ligand>
</feature>
<dbReference type="GO" id="GO:0005524">
    <property type="term" value="F:ATP binding"/>
    <property type="evidence" value="ECO:0007669"/>
    <property type="project" value="UniProtKB-KW"/>
</dbReference>
<dbReference type="Gene3D" id="3.30.70.141">
    <property type="entry name" value="Nucleoside diphosphate kinase-like domain"/>
    <property type="match status" value="1"/>
</dbReference>
<dbReference type="Pfam" id="PF00334">
    <property type="entry name" value="NDK"/>
    <property type="match status" value="1"/>
</dbReference>
<dbReference type="InterPro" id="IPR036850">
    <property type="entry name" value="NDK-like_dom_sf"/>
</dbReference>
<dbReference type="SUPFAM" id="SSF54919">
    <property type="entry name" value="Nucleoside diphosphate kinase, NDK"/>
    <property type="match status" value="1"/>
</dbReference>
<dbReference type="AlphaFoldDB" id="A0A2K5AQ24"/>
<dbReference type="NCBIfam" id="NF001908">
    <property type="entry name" value="PRK00668.1"/>
    <property type="match status" value="1"/>
</dbReference>
<dbReference type="GO" id="GO:0006228">
    <property type="term" value="P:UTP biosynthetic process"/>
    <property type="evidence" value="ECO:0007669"/>
    <property type="project" value="InterPro"/>
</dbReference>
<dbReference type="GO" id="GO:0004550">
    <property type="term" value="F:nucleoside diphosphate kinase activity"/>
    <property type="evidence" value="ECO:0007669"/>
    <property type="project" value="UniProtKB-EC"/>
</dbReference>
<keyword evidence="4" id="KW-0479">Metal-binding</keyword>
<feature type="binding site" evidence="10">
    <location>
        <position position="63"/>
    </location>
    <ligand>
        <name>ATP</name>
        <dbReference type="ChEBI" id="CHEBI:30616"/>
    </ligand>
</feature>
<evidence type="ECO:0000256" key="12">
    <source>
        <dbReference type="RuleBase" id="RU004013"/>
    </source>
</evidence>
<comment type="similarity">
    <text evidence="1 10 11">Belongs to the NDK family.</text>
</comment>
<evidence type="ECO:0000256" key="4">
    <source>
        <dbReference type="ARBA" id="ARBA00022723"/>
    </source>
</evidence>
<dbReference type="InterPro" id="IPR001564">
    <property type="entry name" value="Nucleoside_diP_kinase"/>
</dbReference>
<evidence type="ECO:0000259" key="13">
    <source>
        <dbReference type="SMART" id="SM00562"/>
    </source>
</evidence>
<dbReference type="GeneID" id="41594650"/>
<keyword evidence="2" id="KW-0963">Cytoplasm</keyword>
<keyword evidence="7 12" id="KW-0067">ATP-binding</keyword>
<evidence type="ECO:0000256" key="8">
    <source>
        <dbReference type="ARBA" id="ARBA00022842"/>
    </source>
</evidence>